<evidence type="ECO:0000313" key="1">
    <source>
        <dbReference type="EMBL" id="GFS38007.1"/>
    </source>
</evidence>
<name>A0A8X6MB87_NEPPI</name>
<dbReference type="AlphaFoldDB" id="A0A8X6MB87"/>
<dbReference type="Proteomes" id="UP000887013">
    <property type="component" value="Unassembled WGS sequence"/>
</dbReference>
<reference evidence="1" key="1">
    <citation type="submission" date="2020-08" db="EMBL/GenBank/DDBJ databases">
        <title>Multicomponent nature underlies the extraordinary mechanical properties of spider dragline silk.</title>
        <authorList>
            <person name="Kono N."/>
            <person name="Nakamura H."/>
            <person name="Mori M."/>
            <person name="Yoshida Y."/>
            <person name="Ohtoshi R."/>
            <person name="Malay A.D."/>
            <person name="Moran D.A.P."/>
            <person name="Tomita M."/>
            <person name="Numata K."/>
            <person name="Arakawa K."/>
        </authorList>
    </citation>
    <scope>NUCLEOTIDE SEQUENCE</scope>
</reference>
<keyword evidence="2" id="KW-1185">Reference proteome</keyword>
<accession>A0A8X6MB87</accession>
<comment type="caution">
    <text evidence="1">The sequence shown here is derived from an EMBL/GenBank/DDBJ whole genome shotgun (WGS) entry which is preliminary data.</text>
</comment>
<dbReference type="OrthoDB" id="10499776at2759"/>
<gene>
    <name evidence="1" type="ORF">NPIL_433751</name>
</gene>
<organism evidence="1 2">
    <name type="scientific">Nephila pilipes</name>
    <name type="common">Giant wood spider</name>
    <name type="synonym">Nephila maculata</name>
    <dbReference type="NCBI Taxonomy" id="299642"/>
    <lineage>
        <taxon>Eukaryota</taxon>
        <taxon>Metazoa</taxon>
        <taxon>Ecdysozoa</taxon>
        <taxon>Arthropoda</taxon>
        <taxon>Chelicerata</taxon>
        <taxon>Arachnida</taxon>
        <taxon>Araneae</taxon>
        <taxon>Araneomorphae</taxon>
        <taxon>Entelegynae</taxon>
        <taxon>Araneoidea</taxon>
        <taxon>Nephilidae</taxon>
        <taxon>Nephila</taxon>
    </lineage>
</organism>
<dbReference type="EMBL" id="BMAW01043181">
    <property type="protein sequence ID" value="GFS38007.1"/>
    <property type="molecule type" value="Genomic_DNA"/>
</dbReference>
<protein>
    <submittedName>
        <fullName evidence="1">Uncharacterized protein</fullName>
    </submittedName>
</protein>
<sequence length="128" mass="14320">MTPASFPPLGTVCVYLHPAYRGPTGKWYSAFLRCRLFLHSLQTSAFLHKRYTAVLRNGVNIFSLNDYSPEESAKTMAVKESSASSDIYKPLRGLFQSREGRSLIDCERKPHPTSVDEVNFTALPCGFA</sequence>
<proteinExistence type="predicted"/>
<evidence type="ECO:0000313" key="2">
    <source>
        <dbReference type="Proteomes" id="UP000887013"/>
    </source>
</evidence>